<dbReference type="Gene3D" id="3.40.30.10">
    <property type="entry name" value="Glutaredoxin"/>
    <property type="match status" value="1"/>
</dbReference>
<dbReference type="AlphaFoldDB" id="A0A255YD66"/>
<dbReference type="InterPro" id="IPR004045">
    <property type="entry name" value="Glutathione_S-Trfase_N"/>
</dbReference>
<organism evidence="2 3">
    <name type="scientific">Sandarakinorhabdus cyanobacteriorum</name>
    <dbReference type="NCBI Taxonomy" id="1981098"/>
    <lineage>
        <taxon>Bacteria</taxon>
        <taxon>Pseudomonadati</taxon>
        <taxon>Pseudomonadota</taxon>
        <taxon>Alphaproteobacteria</taxon>
        <taxon>Sphingomonadales</taxon>
        <taxon>Sphingosinicellaceae</taxon>
        <taxon>Sandarakinorhabdus</taxon>
    </lineage>
</organism>
<dbReference type="PROSITE" id="PS50404">
    <property type="entry name" value="GST_NTER"/>
    <property type="match status" value="1"/>
</dbReference>
<evidence type="ECO:0000313" key="2">
    <source>
        <dbReference type="EMBL" id="OYQ27113.1"/>
    </source>
</evidence>
<dbReference type="Pfam" id="PF13410">
    <property type="entry name" value="GST_C_2"/>
    <property type="match status" value="1"/>
</dbReference>
<keyword evidence="3" id="KW-1185">Reference proteome</keyword>
<dbReference type="PANTHER" id="PTHR44051:SF8">
    <property type="entry name" value="GLUTATHIONE S-TRANSFERASE GSTA"/>
    <property type="match status" value="1"/>
</dbReference>
<sequence length="224" mass="25168">MKIIIGNRTYSSWSLRGWLAAKQSLLPFETELRVMDSPAWISGEAKTDMPSGKVPVLWDHGEPVWDSMAILLHLADKAGHDRFWPRDAPARMLAYAICAEMHSGFAPLRAGCPMDLQHHYPDFAPTAEIMADVRRIETLWEEALGRFGAETGEPWLFGRFGAADIMFAPVCTRIDTYHLPVSATARAYVDRVLAHPFLQEWTAAALAEPYEFTRYHIPGGVKRG</sequence>
<proteinExistence type="predicted"/>
<dbReference type="Proteomes" id="UP000216991">
    <property type="component" value="Unassembled WGS sequence"/>
</dbReference>
<feature type="domain" description="GST N-terminal" evidence="1">
    <location>
        <begin position="1"/>
        <end position="82"/>
    </location>
</feature>
<dbReference type="EMBL" id="NOXT01000115">
    <property type="protein sequence ID" value="OYQ27113.1"/>
    <property type="molecule type" value="Genomic_DNA"/>
</dbReference>
<dbReference type="InterPro" id="IPR040079">
    <property type="entry name" value="Glutathione_S-Trfase"/>
</dbReference>
<gene>
    <name evidence="2" type="ORF">CHU93_11435</name>
</gene>
<dbReference type="SUPFAM" id="SSF47616">
    <property type="entry name" value="GST C-terminal domain-like"/>
    <property type="match status" value="1"/>
</dbReference>
<protein>
    <recommendedName>
        <fullName evidence="1">GST N-terminal domain-containing protein</fullName>
    </recommendedName>
</protein>
<accession>A0A255YD66</accession>
<dbReference type="RefSeq" id="WP_094474173.1">
    <property type="nucleotide sequence ID" value="NZ_NOXT01000115.1"/>
</dbReference>
<name>A0A255YD66_9SPHN</name>
<reference evidence="2 3" key="1">
    <citation type="submission" date="2017-07" db="EMBL/GenBank/DDBJ databases">
        <title>Sandarakinorhabdus cyanobacteriorum sp. nov., a novel bacterium isolated from cyanobacterial aggregates in a eutrophic lake.</title>
        <authorList>
            <person name="Cai H."/>
        </authorList>
    </citation>
    <scope>NUCLEOTIDE SEQUENCE [LARGE SCALE GENOMIC DNA]</scope>
    <source>
        <strain evidence="2 3">TH057</strain>
    </source>
</reference>
<comment type="caution">
    <text evidence="2">The sequence shown here is derived from an EMBL/GenBank/DDBJ whole genome shotgun (WGS) entry which is preliminary data.</text>
</comment>
<evidence type="ECO:0000313" key="3">
    <source>
        <dbReference type="Proteomes" id="UP000216991"/>
    </source>
</evidence>
<dbReference type="Gene3D" id="1.20.1050.10">
    <property type="match status" value="1"/>
</dbReference>
<dbReference type="SUPFAM" id="SSF52833">
    <property type="entry name" value="Thioredoxin-like"/>
    <property type="match status" value="1"/>
</dbReference>
<dbReference type="OrthoDB" id="9799538at2"/>
<dbReference type="Pfam" id="PF13409">
    <property type="entry name" value="GST_N_2"/>
    <property type="match status" value="1"/>
</dbReference>
<dbReference type="CDD" id="cd03194">
    <property type="entry name" value="GST_C_3"/>
    <property type="match status" value="1"/>
</dbReference>
<dbReference type="PANTHER" id="PTHR44051">
    <property type="entry name" value="GLUTATHIONE S-TRANSFERASE-RELATED"/>
    <property type="match status" value="1"/>
</dbReference>
<dbReference type="InterPro" id="IPR036249">
    <property type="entry name" value="Thioredoxin-like_sf"/>
</dbReference>
<dbReference type="SFLD" id="SFLDS00019">
    <property type="entry name" value="Glutathione_Transferase_(cytos"/>
    <property type="match status" value="1"/>
</dbReference>
<dbReference type="InterPro" id="IPR036282">
    <property type="entry name" value="Glutathione-S-Trfase_C_sf"/>
</dbReference>
<evidence type="ECO:0000259" key="1">
    <source>
        <dbReference type="PROSITE" id="PS50404"/>
    </source>
</evidence>